<evidence type="ECO:0000313" key="2">
    <source>
        <dbReference type="Proteomes" id="UP000249464"/>
    </source>
</evidence>
<dbReference type="AlphaFoldDB" id="A0A2X0M9B9"/>
<organism evidence="1 2">
    <name type="scientific">Microbotryum silenes-dioicae</name>
    <dbReference type="NCBI Taxonomy" id="796604"/>
    <lineage>
        <taxon>Eukaryota</taxon>
        <taxon>Fungi</taxon>
        <taxon>Dikarya</taxon>
        <taxon>Basidiomycota</taxon>
        <taxon>Pucciniomycotina</taxon>
        <taxon>Microbotryomycetes</taxon>
        <taxon>Microbotryales</taxon>
        <taxon>Microbotryaceae</taxon>
        <taxon>Microbotryum</taxon>
    </lineage>
</organism>
<protein>
    <submittedName>
        <fullName evidence="1">BQ5605_C006g04225 protein</fullName>
    </submittedName>
</protein>
<sequence length="89" mass="9520">MCQYLPNTKLIHRINVSRGLCASPLDHLALHPDPQCLGGIKAPALIAKSNGVIQLMGPDTTVKYEVVKRMLANAEAAGVSGQELDLPVF</sequence>
<keyword evidence="2" id="KW-1185">Reference proteome</keyword>
<gene>
    <name evidence="1" type="primary">BQ5605_C006g04225</name>
    <name evidence="1" type="ORF">BQ5605_C006G04225</name>
</gene>
<reference evidence="1 2" key="1">
    <citation type="submission" date="2016-11" db="EMBL/GenBank/DDBJ databases">
        <authorList>
            <person name="Jaros S."/>
            <person name="Januszkiewicz K."/>
            <person name="Wedrychowicz H."/>
        </authorList>
    </citation>
    <scope>NUCLEOTIDE SEQUENCE [LARGE SCALE GENOMIC DNA]</scope>
</reference>
<name>A0A2X0M9B9_9BASI</name>
<accession>A0A2X0M9B9</accession>
<proteinExistence type="predicted"/>
<dbReference type="Proteomes" id="UP000249464">
    <property type="component" value="Unassembled WGS sequence"/>
</dbReference>
<evidence type="ECO:0000313" key="1">
    <source>
        <dbReference type="EMBL" id="SGY57135.1"/>
    </source>
</evidence>
<dbReference type="EMBL" id="FQNC01000044">
    <property type="protein sequence ID" value="SGY57135.1"/>
    <property type="molecule type" value="Genomic_DNA"/>
</dbReference>